<feature type="compositionally biased region" description="Polar residues" evidence="1">
    <location>
        <begin position="1"/>
        <end position="12"/>
    </location>
</feature>
<dbReference type="InterPro" id="IPR000014">
    <property type="entry name" value="PAS"/>
</dbReference>
<dbReference type="PROSITE" id="PS50887">
    <property type="entry name" value="GGDEF"/>
    <property type="match status" value="1"/>
</dbReference>
<name>A0ABQ1P057_9GAMM</name>
<accession>A0ABQ1P057</accession>
<dbReference type="SUPFAM" id="SSF55785">
    <property type="entry name" value="PYP-like sensor domain (PAS domain)"/>
    <property type="match status" value="1"/>
</dbReference>
<dbReference type="Pfam" id="PF00990">
    <property type="entry name" value="GGDEF"/>
    <property type="match status" value="1"/>
</dbReference>
<gene>
    <name evidence="4" type="ORF">GCM10011382_18240</name>
</gene>
<dbReference type="InterPro" id="IPR013767">
    <property type="entry name" value="PAS_fold"/>
</dbReference>
<feature type="domain" description="PAS" evidence="2">
    <location>
        <begin position="35"/>
        <end position="108"/>
    </location>
</feature>
<keyword evidence="5" id="KW-1185">Reference proteome</keyword>
<dbReference type="NCBIfam" id="TIGR00254">
    <property type="entry name" value="GGDEF"/>
    <property type="match status" value="1"/>
</dbReference>
<dbReference type="PANTHER" id="PTHR46663">
    <property type="entry name" value="DIGUANYLATE CYCLASE DGCT-RELATED"/>
    <property type="match status" value="1"/>
</dbReference>
<dbReference type="Gene3D" id="3.30.70.270">
    <property type="match status" value="1"/>
</dbReference>
<dbReference type="Proteomes" id="UP000597301">
    <property type="component" value="Unassembled WGS sequence"/>
</dbReference>
<evidence type="ECO:0000313" key="5">
    <source>
        <dbReference type="Proteomes" id="UP000597301"/>
    </source>
</evidence>
<dbReference type="Pfam" id="PF00989">
    <property type="entry name" value="PAS"/>
    <property type="match status" value="1"/>
</dbReference>
<dbReference type="SMART" id="SM00091">
    <property type="entry name" value="PAS"/>
    <property type="match status" value="1"/>
</dbReference>
<feature type="region of interest" description="Disordered" evidence="1">
    <location>
        <begin position="1"/>
        <end position="26"/>
    </location>
</feature>
<evidence type="ECO:0008006" key="6">
    <source>
        <dbReference type="Google" id="ProtNLM"/>
    </source>
</evidence>
<dbReference type="Gene3D" id="3.30.450.20">
    <property type="entry name" value="PAS domain"/>
    <property type="match status" value="1"/>
</dbReference>
<protein>
    <recommendedName>
        <fullName evidence="6">Diguanylate cyclase</fullName>
    </recommendedName>
</protein>
<sequence length="345" mass="38053">MLYGDCQSNNGRSEGEGEQSADERLRGAEAALQAEREWAQVTLNSIGDAVLTTDVQGRVTYLNRVAEELTGWASRDALGKPVEHILKLVNNQTFHTATNPARRAMTENRTVGLAMNCLLIRQDGSQLEIEDSAAPIHNHQGFTVGAVVVFHDACQSLTRSAQFAYQAQYDALTSLPNRFLFAERLSRAIGLAKRHRHQVALLYLDIDNFKCINDSLGHALGDRLLQAVAERLSECIRVTDTVCRQGGDEFVILLSEIEHTQDAVRIAEKILTTLAKPCLMGHVERCISASIGVSLYPDHASNEHELLNNADAAMYHAKRSGRNQYQVFQGSISPLVGMICTPRSN</sequence>
<dbReference type="InterPro" id="IPR035965">
    <property type="entry name" value="PAS-like_dom_sf"/>
</dbReference>
<evidence type="ECO:0000313" key="4">
    <source>
        <dbReference type="EMBL" id="GGC88410.1"/>
    </source>
</evidence>
<organism evidence="4 5">
    <name type="scientific">Vreelandella lutescens</name>
    <dbReference type="NCBI Taxonomy" id="1602943"/>
    <lineage>
        <taxon>Bacteria</taxon>
        <taxon>Pseudomonadati</taxon>
        <taxon>Pseudomonadota</taxon>
        <taxon>Gammaproteobacteria</taxon>
        <taxon>Oceanospirillales</taxon>
        <taxon>Halomonadaceae</taxon>
        <taxon>Vreelandella</taxon>
    </lineage>
</organism>
<dbReference type="CDD" id="cd00130">
    <property type="entry name" value="PAS"/>
    <property type="match status" value="1"/>
</dbReference>
<dbReference type="RefSeq" id="WP_188639195.1">
    <property type="nucleotide sequence ID" value="NZ_BMHM01000003.1"/>
</dbReference>
<reference evidence="5" key="1">
    <citation type="journal article" date="2019" name="Int. J. Syst. Evol. Microbiol.">
        <title>The Global Catalogue of Microorganisms (GCM) 10K type strain sequencing project: providing services to taxonomists for standard genome sequencing and annotation.</title>
        <authorList>
            <consortium name="The Broad Institute Genomics Platform"/>
            <consortium name="The Broad Institute Genome Sequencing Center for Infectious Disease"/>
            <person name="Wu L."/>
            <person name="Ma J."/>
        </authorList>
    </citation>
    <scope>NUCLEOTIDE SEQUENCE [LARGE SCALE GENOMIC DNA]</scope>
    <source>
        <strain evidence="5">CGMCC 1.15122</strain>
    </source>
</reference>
<dbReference type="InterPro" id="IPR043128">
    <property type="entry name" value="Rev_trsase/Diguanyl_cyclase"/>
</dbReference>
<dbReference type="InterPro" id="IPR000160">
    <property type="entry name" value="GGDEF_dom"/>
</dbReference>
<dbReference type="EMBL" id="BMHM01000003">
    <property type="protein sequence ID" value="GGC88410.1"/>
    <property type="molecule type" value="Genomic_DNA"/>
</dbReference>
<evidence type="ECO:0000259" key="3">
    <source>
        <dbReference type="PROSITE" id="PS50887"/>
    </source>
</evidence>
<dbReference type="PROSITE" id="PS50112">
    <property type="entry name" value="PAS"/>
    <property type="match status" value="1"/>
</dbReference>
<evidence type="ECO:0000259" key="2">
    <source>
        <dbReference type="PROSITE" id="PS50112"/>
    </source>
</evidence>
<dbReference type="SMART" id="SM00267">
    <property type="entry name" value="GGDEF"/>
    <property type="match status" value="1"/>
</dbReference>
<feature type="domain" description="GGDEF" evidence="3">
    <location>
        <begin position="197"/>
        <end position="330"/>
    </location>
</feature>
<dbReference type="NCBIfam" id="TIGR00229">
    <property type="entry name" value="sensory_box"/>
    <property type="match status" value="1"/>
</dbReference>
<comment type="caution">
    <text evidence="4">The sequence shown here is derived from an EMBL/GenBank/DDBJ whole genome shotgun (WGS) entry which is preliminary data.</text>
</comment>
<dbReference type="InterPro" id="IPR052163">
    <property type="entry name" value="DGC-Regulatory_Protein"/>
</dbReference>
<evidence type="ECO:0000256" key="1">
    <source>
        <dbReference type="SAM" id="MobiDB-lite"/>
    </source>
</evidence>
<proteinExistence type="predicted"/>
<dbReference type="InterPro" id="IPR029787">
    <property type="entry name" value="Nucleotide_cyclase"/>
</dbReference>
<dbReference type="PANTHER" id="PTHR46663:SF3">
    <property type="entry name" value="SLL0267 PROTEIN"/>
    <property type="match status" value="1"/>
</dbReference>
<dbReference type="CDD" id="cd01949">
    <property type="entry name" value="GGDEF"/>
    <property type="match status" value="1"/>
</dbReference>
<dbReference type="SUPFAM" id="SSF55073">
    <property type="entry name" value="Nucleotide cyclase"/>
    <property type="match status" value="1"/>
</dbReference>